<dbReference type="AlphaFoldDB" id="A0A848KKA1"/>
<feature type="region of interest" description="Disordered" evidence="1">
    <location>
        <begin position="1"/>
        <end position="63"/>
    </location>
</feature>
<name>A0A848KKA1_9NOCA</name>
<feature type="transmembrane region" description="Helical" evidence="2">
    <location>
        <begin position="79"/>
        <end position="101"/>
    </location>
</feature>
<keyword evidence="2" id="KW-0472">Membrane</keyword>
<reference evidence="3 4" key="2">
    <citation type="submission" date="2020-06" db="EMBL/GenBank/DDBJ databases">
        <title>Antribacter stalactiti gen. nov., sp. nov., a new member of the family Nacardiaceae isolated from a cave.</title>
        <authorList>
            <person name="Kim I.S."/>
        </authorList>
    </citation>
    <scope>NUCLEOTIDE SEQUENCE [LARGE SCALE GENOMIC DNA]</scope>
    <source>
        <strain evidence="3 4">YC2-7</strain>
    </source>
</reference>
<dbReference type="Pfam" id="PF04977">
    <property type="entry name" value="DivIC"/>
    <property type="match status" value="1"/>
</dbReference>
<protein>
    <submittedName>
        <fullName evidence="3">Septum formation initiator family protein</fullName>
    </submittedName>
</protein>
<evidence type="ECO:0000313" key="3">
    <source>
        <dbReference type="EMBL" id="NMN96680.1"/>
    </source>
</evidence>
<accession>A0A848KKA1</accession>
<evidence type="ECO:0000256" key="2">
    <source>
        <dbReference type="SAM" id="Phobius"/>
    </source>
</evidence>
<dbReference type="EMBL" id="VCQU01000005">
    <property type="protein sequence ID" value="NMN96680.1"/>
    <property type="molecule type" value="Genomic_DNA"/>
</dbReference>
<organism evidence="3 4">
    <name type="scientific">Antrihabitans stalactiti</name>
    <dbReference type="NCBI Taxonomy" id="2584121"/>
    <lineage>
        <taxon>Bacteria</taxon>
        <taxon>Bacillati</taxon>
        <taxon>Actinomycetota</taxon>
        <taxon>Actinomycetes</taxon>
        <taxon>Mycobacteriales</taxon>
        <taxon>Nocardiaceae</taxon>
        <taxon>Antrihabitans</taxon>
    </lineage>
</organism>
<evidence type="ECO:0000313" key="4">
    <source>
        <dbReference type="Proteomes" id="UP000535543"/>
    </source>
</evidence>
<gene>
    <name evidence="3" type="ORF">FGL95_16705</name>
</gene>
<proteinExistence type="predicted"/>
<sequence length="209" mass="23307">MDQRGKKRSGTSPGGRDARTRRSARSERVRHGERSQRAPEGKPTPEVSERDRPARVVHRRRSAEPKVERTILGLSTSRAVILAVVVCALALTLAVPLRTYFTQRTEAAQIEAERTRLEHDLDELRTKRAQQDDPAYIAAEARDRLRLVMPGDTPYQVQLPGAYEAEQAKRAKPKPAAGPWYKNLFEQISKPQQTASPATPPPPAPGPVR</sequence>
<dbReference type="InterPro" id="IPR007060">
    <property type="entry name" value="FtsL/DivIC"/>
</dbReference>
<keyword evidence="4" id="KW-1185">Reference proteome</keyword>
<evidence type="ECO:0000256" key="1">
    <source>
        <dbReference type="SAM" id="MobiDB-lite"/>
    </source>
</evidence>
<keyword evidence="2" id="KW-0812">Transmembrane</keyword>
<feature type="compositionally biased region" description="Basic and acidic residues" evidence="1">
    <location>
        <begin position="16"/>
        <end position="40"/>
    </location>
</feature>
<keyword evidence="2" id="KW-1133">Transmembrane helix</keyword>
<feature type="region of interest" description="Disordered" evidence="1">
    <location>
        <begin position="166"/>
        <end position="209"/>
    </location>
</feature>
<feature type="compositionally biased region" description="Pro residues" evidence="1">
    <location>
        <begin position="198"/>
        <end position="209"/>
    </location>
</feature>
<dbReference type="RefSeq" id="WP_169588817.1">
    <property type="nucleotide sequence ID" value="NZ_VCQU01000005.1"/>
</dbReference>
<reference evidence="3 4" key="1">
    <citation type="submission" date="2019-05" db="EMBL/GenBank/DDBJ databases">
        <authorList>
            <person name="Lee S.D."/>
        </authorList>
    </citation>
    <scope>NUCLEOTIDE SEQUENCE [LARGE SCALE GENOMIC DNA]</scope>
    <source>
        <strain evidence="3 4">YC2-7</strain>
    </source>
</reference>
<dbReference type="Proteomes" id="UP000535543">
    <property type="component" value="Unassembled WGS sequence"/>
</dbReference>
<comment type="caution">
    <text evidence="3">The sequence shown here is derived from an EMBL/GenBank/DDBJ whole genome shotgun (WGS) entry which is preliminary data.</text>
</comment>